<feature type="transmembrane region" description="Helical" evidence="1">
    <location>
        <begin position="60"/>
        <end position="81"/>
    </location>
</feature>
<comment type="caution">
    <text evidence="3">The sequence shown here is derived from an EMBL/GenBank/DDBJ whole genome shotgun (WGS) entry which is preliminary data.</text>
</comment>
<evidence type="ECO:0000313" key="4">
    <source>
        <dbReference type="Proteomes" id="UP000020773"/>
    </source>
</evidence>
<keyword evidence="1" id="KW-0812">Transmembrane</keyword>
<keyword evidence="1" id="KW-1133">Transmembrane helix</keyword>
<keyword evidence="2" id="KW-0732">Signal</keyword>
<gene>
    <name evidence="3" type="ORF">M125_2976</name>
</gene>
<feature type="transmembrane region" description="Helical" evidence="1">
    <location>
        <begin position="93"/>
        <end position="118"/>
    </location>
</feature>
<dbReference type="RefSeq" id="WP_032597001.1">
    <property type="nucleotide sequence ID" value="NZ_JGDB01000184.1"/>
</dbReference>
<organism evidence="3 4">
    <name type="scientific">Bacteroides fragilis str. 3998T(B)3</name>
    <dbReference type="NCBI Taxonomy" id="1339316"/>
    <lineage>
        <taxon>Bacteria</taxon>
        <taxon>Pseudomonadati</taxon>
        <taxon>Bacteroidota</taxon>
        <taxon>Bacteroidia</taxon>
        <taxon>Bacteroidales</taxon>
        <taxon>Bacteroidaceae</taxon>
        <taxon>Bacteroides</taxon>
    </lineage>
</organism>
<dbReference type="AlphaFoldDB" id="A0A015V4Q4"/>
<dbReference type="Proteomes" id="UP000020773">
    <property type="component" value="Unassembled WGS sequence"/>
</dbReference>
<dbReference type="PATRIC" id="fig|1339316.3.peg.2837"/>
<sequence length="129" mass="13932">MKRFLFFFVLMLGFASATFAQTVTVPEVDYNSMIATFAGFVGGVVLLIEGIKTLFPKMEGLTTQIVSWCVGIVAAVLLWWLDVGFVSGMTWYMALLYGLGSSLVANGVADTGLIQWLLGLFADKDGSKG</sequence>
<feature type="transmembrane region" description="Helical" evidence="1">
    <location>
        <begin position="30"/>
        <end position="48"/>
    </location>
</feature>
<feature type="chain" id="PRO_5001477616" evidence="2">
    <location>
        <begin position="21"/>
        <end position="129"/>
    </location>
</feature>
<feature type="signal peptide" evidence="2">
    <location>
        <begin position="1"/>
        <end position="20"/>
    </location>
</feature>
<name>A0A015V4Q4_BACFG</name>
<proteinExistence type="predicted"/>
<protein>
    <submittedName>
        <fullName evidence="3">Putative membrane protein</fullName>
    </submittedName>
</protein>
<keyword evidence="1" id="KW-0472">Membrane</keyword>
<evidence type="ECO:0000313" key="3">
    <source>
        <dbReference type="EMBL" id="EXY90376.1"/>
    </source>
</evidence>
<evidence type="ECO:0000256" key="1">
    <source>
        <dbReference type="SAM" id="Phobius"/>
    </source>
</evidence>
<evidence type="ECO:0000256" key="2">
    <source>
        <dbReference type="SAM" id="SignalP"/>
    </source>
</evidence>
<dbReference type="EMBL" id="JGDB01000184">
    <property type="protein sequence ID" value="EXY90376.1"/>
    <property type="molecule type" value="Genomic_DNA"/>
</dbReference>
<reference evidence="3 4" key="1">
    <citation type="submission" date="2014-02" db="EMBL/GenBank/DDBJ databases">
        <authorList>
            <person name="Sears C."/>
            <person name="Carroll K."/>
            <person name="Sack B.R."/>
            <person name="Qadri F."/>
            <person name="Myers L.L."/>
            <person name="Chung G.-T."/>
            <person name="Escheverria P."/>
            <person name="Fraser C.M."/>
            <person name="Sadzewicz L."/>
            <person name="Shefchek K.A."/>
            <person name="Tallon L."/>
            <person name="Das S.P."/>
            <person name="Daugherty S."/>
            <person name="Mongodin E.F."/>
        </authorList>
    </citation>
    <scope>NUCLEOTIDE SEQUENCE [LARGE SCALE GENOMIC DNA]</scope>
    <source>
        <strain evidence="4">3998T(B)3</strain>
    </source>
</reference>
<accession>A0A015V4Q4</accession>